<evidence type="ECO:0000313" key="3">
    <source>
        <dbReference type="Proteomes" id="UP000054321"/>
    </source>
</evidence>
<evidence type="ECO:0000256" key="1">
    <source>
        <dbReference type="SAM" id="MobiDB-lite"/>
    </source>
</evidence>
<feature type="compositionally biased region" description="Basic and acidic residues" evidence="1">
    <location>
        <begin position="1121"/>
        <end position="1140"/>
    </location>
</feature>
<feature type="compositionally biased region" description="Basic and acidic residues" evidence="1">
    <location>
        <begin position="8"/>
        <end position="20"/>
    </location>
</feature>
<feature type="region of interest" description="Disordered" evidence="1">
    <location>
        <begin position="129"/>
        <end position="167"/>
    </location>
</feature>
<dbReference type="EMBL" id="KN832920">
    <property type="protein sequence ID" value="KIM92542.1"/>
    <property type="molecule type" value="Genomic_DNA"/>
</dbReference>
<feature type="region of interest" description="Disordered" evidence="1">
    <location>
        <begin position="1"/>
        <end position="92"/>
    </location>
</feature>
<dbReference type="OrthoDB" id="3563855at2759"/>
<dbReference type="InParanoid" id="A0A0C3CS91"/>
<feature type="region of interest" description="Disordered" evidence="1">
    <location>
        <begin position="1106"/>
        <end position="1142"/>
    </location>
</feature>
<accession>A0A0C3CS91</accession>
<reference evidence="2 3" key="1">
    <citation type="submission" date="2014-04" db="EMBL/GenBank/DDBJ databases">
        <authorList>
            <consortium name="DOE Joint Genome Institute"/>
            <person name="Kuo A."/>
            <person name="Martino E."/>
            <person name="Perotto S."/>
            <person name="Kohler A."/>
            <person name="Nagy L.G."/>
            <person name="Floudas D."/>
            <person name="Copeland A."/>
            <person name="Barry K.W."/>
            <person name="Cichocki N."/>
            <person name="Veneault-Fourrey C."/>
            <person name="LaButti K."/>
            <person name="Lindquist E.A."/>
            <person name="Lipzen A."/>
            <person name="Lundell T."/>
            <person name="Morin E."/>
            <person name="Murat C."/>
            <person name="Sun H."/>
            <person name="Tunlid A."/>
            <person name="Henrissat B."/>
            <person name="Grigoriev I.V."/>
            <person name="Hibbett D.S."/>
            <person name="Martin F."/>
            <person name="Nordberg H.P."/>
            <person name="Cantor M.N."/>
            <person name="Hua S.X."/>
        </authorList>
    </citation>
    <scope>NUCLEOTIDE SEQUENCE [LARGE SCALE GENOMIC DNA]</scope>
    <source>
        <strain evidence="2 3">Zn</strain>
    </source>
</reference>
<dbReference type="Proteomes" id="UP000054321">
    <property type="component" value="Unassembled WGS sequence"/>
</dbReference>
<dbReference type="STRING" id="913774.A0A0C3CS91"/>
<proteinExistence type="predicted"/>
<reference evidence="3" key="2">
    <citation type="submission" date="2015-01" db="EMBL/GenBank/DDBJ databases">
        <title>Evolutionary Origins and Diversification of the Mycorrhizal Mutualists.</title>
        <authorList>
            <consortium name="DOE Joint Genome Institute"/>
            <consortium name="Mycorrhizal Genomics Consortium"/>
            <person name="Kohler A."/>
            <person name="Kuo A."/>
            <person name="Nagy L.G."/>
            <person name="Floudas D."/>
            <person name="Copeland A."/>
            <person name="Barry K.W."/>
            <person name="Cichocki N."/>
            <person name="Veneault-Fourrey C."/>
            <person name="LaButti K."/>
            <person name="Lindquist E.A."/>
            <person name="Lipzen A."/>
            <person name="Lundell T."/>
            <person name="Morin E."/>
            <person name="Murat C."/>
            <person name="Riley R."/>
            <person name="Ohm R."/>
            <person name="Sun H."/>
            <person name="Tunlid A."/>
            <person name="Henrissat B."/>
            <person name="Grigoriev I.V."/>
            <person name="Hibbett D.S."/>
            <person name="Martin F."/>
        </authorList>
    </citation>
    <scope>NUCLEOTIDE SEQUENCE [LARGE SCALE GENOMIC DNA]</scope>
    <source>
        <strain evidence="3">Zn</strain>
    </source>
</reference>
<gene>
    <name evidence="2" type="ORF">OIDMADRAFT_185116</name>
</gene>
<organism evidence="2 3">
    <name type="scientific">Oidiodendron maius (strain Zn)</name>
    <dbReference type="NCBI Taxonomy" id="913774"/>
    <lineage>
        <taxon>Eukaryota</taxon>
        <taxon>Fungi</taxon>
        <taxon>Dikarya</taxon>
        <taxon>Ascomycota</taxon>
        <taxon>Pezizomycotina</taxon>
        <taxon>Leotiomycetes</taxon>
        <taxon>Leotiomycetes incertae sedis</taxon>
        <taxon>Myxotrichaceae</taxon>
        <taxon>Oidiodendron</taxon>
    </lineage>
</organism>
<feature type="compositionally biased region" description="Pro residues" evidence="1">
    <location>
        <begin position="138"/>
        <end position="166"/>
    </location>
</feature>
<keyword evidence="3" id="KW-1185">Reference proteome</keyword>
<feature type="compositionally biased region" description="Low complexity" evidence="1">
    <location>
        <begin position="1106"/>
        <end position="1119"/>
    </location>
</feature>
<dbReference type="HOGENOM" id="CLU_006083_0_0_1"/>
<evidence type="ECO:0000313" key="2">
    <source>
        <dbReference type="EMBL" id="KIM92542.1"/>
    </source>
</evidence>
<sequence>MPGGRPRKYADRAIAKEANRAKARARYHTVKQEPLPDKPLGPHSGSPRIEPIKLTRPCPLVVPKPASKSSPQHMRGKQVTDKQESVLEDDPDWTDDYGVVVYDEDGSGGDNTTVLPGLEALSLGEQYAQVQPRQGLEQPPPSVTTLPPPKVPNPLARPPQSGPPLPATASALHLIRQLQRPYTCSEEAHKLRLKNHLYRIERHRHTRHECSSLADIRDIVDPTLPANSHIPHPLSRRDITIAGKQKGLHPSDLDALPGPLKTEGLYRDPRFAQLYEGREAPPARPRNACLHLNEESRLGRTLVPTFDIDSICGWASSLAVCKQGLRWLPKGLRVTNIQNNIHGIYLRIDQEPKGGGPPQPVPVAVHKIPHLCLGRVISLLGINLYVFFPRIYRARLEIDKLASNFLTDNEESLWLDGVFIPALATSVPRYTLQRFPLSWAAATANSLASGAERVGHPGEGGRQQLLGEVIQPQYLQRLWQNIEGRIAEYDTFDLFRGCQLFFNGKDFKADTSSSSWDDLHHRWSRLWAQTIDEAYCNRDRYWVDIGRQLNPPDSFVFNEEVDGTIHEPECLSWKLCCLGGYYQDRLGDRPQHHLRKDVYHLALLRDTGAVTFTPSVQSREWADGFLYSQFYCKAMSVFTVATVQTFANQKLEMLALDPDYIAGVQEGGRGGVIASLDALTTMYLRGKDRAYQNLLNATHLSYGTREEHRVSGALYTEVIPALIGLPIDESLIPVTAQLPHYTIPSMTLFGFLHGQVNKFCLGFESTMADITAGYTRWEETQAATVFLRALRHSSSTSPVQQESLLWRDRWESKGLSHEGLNVGGLMQRTGLGWFQPKFDWETWTLLPVHADHMLLENPRLLQHYQQNWSFIRSEKDVYVRLQQVARWLGKVKGDSIATRVVLDYVTGLCLGQFRTDVYQHLVRGGCVKSEFVEAAMVGRLALCHKTLRGVLNDGEPWLVTGNKSFVKDIRSLVDYLFDAEPFTYVKDGVATARSRLHWESMTYRSLYAKAGIVVEEEVGEGARAAWQRSFKSAVLALNYILPYPDYNTFFSKTKCRRGRGLDTVKKTRRCWMAVWTLPAGAIARLAETDPAPWQIWNLLEWLEPPSADSGPSGPSFSIGGKRKEGADIEREEPPATHFEDSWQGLTCAQLERVMEPLLGDAPIERDLQLPPYKMPPPPSA</sequence>
<name>A0A0C3CS91_OIDMZ</name>
<dbReference type="AlphaFoldDB" id="A0A0C3CS91"/>
<protein>
    <submittedName>
        <fullName evidence="2">Uncharacterized protein</fullName>
    </submittedName>
</protein>